<dbReference type="PANTHER" id="PTHR31040">
    <property type="entry name" value="NURIM"/>
    <property type="match status" value="1"/>
</dbReference>
<evidence type="ECO:0000256" key="4">
    <source>
        <dbReference type="ARBA" id="ARBA00012149"/>
    </source>
</evidence>
<evidence type="ECO:0000256" key="5">
    <source>
        <dbReference type="ARBA" id="ARBA00022603"/>
    </source>
</evidence>
<reference evidence="13 14" key="1">
    <citation type="submission" date="2015-08" db="EMBL/GenBank/DDBJ databases">
        <title>Complete genome sequence of Sulfurifustis variabilis.</title>
        <authorList>
            <person name="Miura A."/>
            <person name="Kojima H."/>
            <person name="Fukui M."/>
        </authorList>
    </citation>
    <scope>NUCLEOTIDE SEQUENCE [LARGE SCALE GENOMIC DNA]</scope>
    <source>
        <strain evidence="14">skN76</strain>
    </source>
</reference>
<feature type="transmembrane region" description="Helical" evidence="12">
    <location>
        <begin position="7"/>
        <end position="33"/>
    </location>
</feature>
<dbReference type="Pfam" id="PF04191">
    <property type="entry name" value="PEMT"/>
    <property type="match status" value="1"/>
</dbReference>
<feature type="transmembrane region" description="Helical" evidence="12">
    <location>
        <begin position="45"/>
        <end position="66"/>
    </location>
</feature>
<keyword evidence="14" id="KW-1185">Reference proteome</keyword>
<evidence type="ECO:0000256" key="12">
    <source>
        <dbReference type="SAM" id="Phobius"/>
    </source>
</evidence>
<dbReference type="NCBIfam" id="NF045656">
    <property type="entry name" value="MeththiolMtaseMddA"/>
    <property type="match status" value="1"/>
</dbReference>
<evidence type="ECO:0000256" key="8">
    <source>
        <dbReference type="ARBA" id="ARBA00022692"/>
    </source>
</evidence>
<dbReference type="InterPro" id="IPR007318">
    <property type="entry name" value="Phopholipid_MeTrfase"/>
</dbReference>
<dbReference type="EC" id="2.1.1.334" evidence="4"/>
<dbReference type="Proteomes" id="UP000218899">
    <property type="component" value="Chromosome"/>
</dbReference>
<comment type="function">
    <text evidence="1">Catalyzes the methylation of methanethiol (MeSH) to yield dimethylsulphide (DMS).</text>
</comment>
<dbReference type="InterPro" id="IPR033580">
    <property type="entry name" value="Nurim-like"/>
</dbReference>
<dbReference type="GO" id="GO:0012505">
    <property type="term" value="C:endomembrane system"/>
    <property type="evidence" value="ECO:0007669"/>
    <property type="project" value="UniProtKB-SubCell"/>
</dbReference>
<dbReference type="InterPro" id="IPR054700">
    <property type="entry name" value="MddA"/>
</dbReference>
<name>A0A1C7AFN8_9GAMM</name>
<dbReference type="OrthoDB" id="9789029at2"/>
<dbReference type="EMBL" id="AP014936">
    <property type="protein sequence ID" value="BAU50182.1"/>
    <property type="molecule type" value="Genomic_DNA"/>
</dbReference>
<keyword evidence="5" id="KW-0489">Methyltransferase</keyword>
<keyword evidence="8 12" id="KW-0812">Transmembrane</keyword>
<comment type="catalytic activity">
    <reaction evidence="11">
        <text>methanethiol + S-adenosyl-L-methionine = dimethyl sulfide + S-adenosyl-L-homocysteine + H(+)</text>
        <dbReference type="Rhea" id="RHEA:50428"/>
        <dbReference type="ChEBI" id="CHEBI:15378"/>
        <dbReference type="ChEBI" id="CHEBI:16007"/>
        <dbReference type="ChEBI" id="CHEBI:17437"/>
        <dbReference type="ChEBI" id="CHEBI:57856"/>
        <dbReference type="ChEBI" id="CHEBI:59789"/>
        <dbReference type="EC" id="2.1.1.334"/>
    </reaction>
</comment>
<dbReference type="Gene3D" id="1.20.120.1630">
    <property type="match status" value="1"/>
</dbReference>
<evidence type="ECO:0000256" key="1">
    <source>
        <dbReference type="ARBA" id="ARBA00002096"/>
    </source>
</evidence>
<dbReference type="GO" id="GO:0032259">
    <property type="term" value="P:methylation"/>
    <property type="evidence" value="ECO:0007669"/>
    <property type="project" value="UniProtKB-KW"/>
</dbReference>
<keyword evidence="10 12" id="KW-0472">Membrane</keyword>
<dbReference type="AlphaFoldDB" id="A0A1C7AFN8"/>
<feature type="transmembrane region" description="Helical" evidence="12">
    <location>
        <begin position="126"/>
        <end position="148"/>
    </location>
</feature>
<organism evidence="13 14">
    <name type="scientific">Sulfurifustis variabilis</name>
    <dbReference type="NCBI Taxonomy" id="1675686"/>
    <lineage>
        <taxon>Bacteria</taxon>
        <taxon>Pseudomonadati</taxon>
        <taxon>Pseudomonadota</taxon>
        <taxon>Gammaproteobacteria</taxon>
        <taxon>Acidiferrobacterales</taxon>
        <taxon>Acidiferrobacteraceae</taxon>
        <taxon>Sulfurifustis</taxon>
    </lineage>
</organism>
<dbReference type="GO" id="GO:0008168">
    <property type="term" value="F:methyltransferase activity"/>
    <property type="evidence" value="ECO:0007669"/>
    <property type="project" value="UniProtKB-KW"/>
</dbReference>
<evidence type="ECO:0000313" key="13">
    <source>
        <dbReference type="EMBL" id="BAU50182.1"/>
    </source>
</evidence>
<evidence type="ECO:0000256" key="7">
    <source>
        <dbReference type="ARBA" id="ARBA00022691"/>
    </source>
</evidence>
<feature type="transmembrane region" description="Helical" evidence="12">
    <location>
        <begin position="87"/>
        <end position="106"/>
    </location>
</feature>
<evidence type="ECO:0000256" key="3">
    <source>
        <dbReference type="ARBA" id="ARBA00010631"/>
    </source>
</evidence>
<gene>
    <name evidence="13" type="ORF">SVA_3646</name>
</gene>
<keyword evidence="7" id="KW-0949">S-adenosyl-L-methionine</keyword>
<evidence type="ECO:0000256" key="10">
    <source>
        <dbReference type="ARBA" id="ARBA00023136"/>
    </source>
</evidence>
<keyword evidence="6" id="KW-0808">Transferase</keyword>
<comment type="similarity">
    <text evidence="3">Belongs to the nurim family.</text>
</comment>
<protein>
    <recommendedName>
        <fullName evidence="4">methanethiol S-methyltransferase</fullName>
        <ecNumber evidence="4">2.1.1.334</ecNumber>
    </recommendedName>
</protein>
<keyword evidence="9 12" id="KW-1133">Transmembrane helix</keyword>
<evidence type="ECO:0000256" key="6">
    <source>
        <dbReference type="ARBA" id="ARBA00022679"/>
    </source>
</evidence>
<dbReference type="KEGG" id="sva:SVA_3646"/>
<evidence type="ECO:0000313" key="14">
    <source>
        <dbReference type="Proteomes" id="UP000218899"/>
    </source>
</evidence>
<evidence type="ECO:0000256" key="11">
    <source>
        <dbReference type="ARBA" id="ARBA00048134"/>
    </source>
</evidence>
<sequence length="255" mass="28609">MKRIGVFVYGAVAYAVFFATFLYAIGFVGGFVVPKSIDSAPTSPLAQALLVNALLLGVFALQHSVMARPAFKRLLTRFVPEPAERSTYVLASSLALIALFAFWQPIGGVVWDVQDPVWRAVLHGLFAFGWGLVLVTTFIINHFDLFGLRQVWLYLRGRPYTRLAFVTPGPYRLVRHPLYVGWFFAFWATPTMTAAHLFFAVATTAYILVAIRLEERDLTAEHGASYTDYRRRVPMLIPRLSRRRPGIGQPKPTAA</sequence>
<evidence type="ECO:0000256" key="2">
    <source>
        <dbReference type="ARBA" id="ARBA00004127"/>
    </source>
</evidence>
<dbReference type="PANTHER" id="PTHR31040:SF1">
    <property type="entry name" value="NURIM"/>
    <property type="match status" value="1"/>
</dbReference>
<proteinExistence type="inferred from homology"/>
<evidence type="ECO:0000256" key="9">
    <source>
        <dbReference type="ARBA" id="ARBA00022989"/>
    </source>
</evidence>
<accession>A0A1C7AFN8</accession>
<comment type="subcellular location">
    <subcellularLocation>
        <location evidence="2">Endomembrane system</location>
        <topology evidence="2">Multi-pass membrane protein</topology>
    </subcellularLocation>
</comment>
<dbReference type="RefSeq" id="WP_096462507.1">
    <property type="nucleotide sequence ID" value="NZ_AP014936.1"/>
</dbReference>